<accession>A0ABS8WJF9</accession>
<protein>
    <submittedName>
        <fullName evidence="1">Uncharacterized protein</fullName>
    </submittedName>
</protein>
<comment type="caution">
    <text evidence="1">The sequence shown here is derived from an EMBL/GenBank/DDBJ whole genome shotgun (WGS) entry which is preliminary data.</text>
</comment>
<reference evidence="1 2" key="1">
    <citation type="journal article" date="2021" name="BMC Genomics">
        <title>Datura genome reveals duplications of psychoactive alkaloid biosynthetic genes and high mutation rate following tissue culture.</title>
        <authorList>
            <person name="Rajewski A."/>
            <person name="Carter-House D."/>
            <person name="Stajich J."/>
            <person name="Litt A."/>
        </authorList>
    </citation>
    <scope>NUCLEOTIDE SEQUENCE [LARGE SCALE GENOMIC DNA]</scope>
    <source>
        <strain evidence="1">AR-01</strain>
    </source>
</reference>
<dbReference type="EMBL" id="JACEIK010006986">
    <property type="protein sequence ID" value="MCE3049570.1"/>
    <property type="molecule type" value="Genomic_DNA"/>
</dbReference>
<name>A0ABS8WJF9_DATST</name>
<proteinExistence type="predicted"/>
<sequence length="169" mass="19728">MKSWYINELNVKYSYFGDPCLNCGGPHLWKHSHTCGLCGGLDGHWSHHPNSYSPSPSPYYDHPIVFDAYRNNEEEEHDAQIRNMEKLILEYMDVMREQLMEQGGALKRMSEKLKEMMANTTTYNDFQVMVLANIEEEPPGEEKKLRQEISQFVSSIHDLQGLLRPNYQE</sequence>
<gene>
    <name evidence="1" type="ORF">HAX54_045181</name>
</gene>
<evidence type="ECO:0000313" key="1">
    <source>
        <dbReference type="EMBL" id="MCE3049570.1"/>
    </source>
</evidence>
<keyword evidence="2" id="KW-1185">Reference proteome</keyword>
<organism evidence="1 2">
    <name type="scientific">Datura stramonium</name>
    <name type="common">Jimsonweed</name>
    <name type="synonym">Common thornapple</name>
    <dbReference type="NCBI Taxonomy" id="4076"/>
    <lineage>
        <taxon>Eukaryota</taxon>
        <taxon>Viridiplantae</taxon>
        <taxon>Streptophyta</taxon>
        <taxon>Embryophyta</taxon>
        <taxon>Tracheophyta</taxon>
        <taxon>Spermatophyta</taxon>
        <taxon>Magnoliopsida</taxon>
        <taxon>eudicotyledons</taxon>
        <taxon>Gunneridae</taxon>
        <taxon>Pentapetalae</taxon>
        <taxon>asterids</taxon>
        <taxon>lamiids</taxon>
        <taxon>Solanales</taxon>
        <taxon>Solanaceae</taxon>
        <taxon>Solanoideae</taxon>
        <taxon>Datureae</taxon>
        <taxon>Datura</taxon>
    </lineage>
</organism>
<evidence type="ECO:0000313" key="2">
    <source>
        <dbReference type="Proteomes" id="UP000823775"/>
    </source>
</evidence>
<dbReference type="Proteomes" id="UP000823775">
    <property type="component" value="Unassembled WGS sequence"/>
</dbReference>